<proteinExistence type="predicted"/>
<organism evidence="1">
    <name type="scientific">Timema douglasi</name>
    <name type="common">Walking stick</name>
    <dbReference type="NCBI Taxonomy" id="61478"/>
    <lineage>
        <taxon>Eukaryota</taxon>
        <taxon>Metazoa</taxon>
        <taxon>Ecdysozoa</taxon>
        <taxon>Arthropoda</taxon>
        <taxon>Hexapoda</taxon>
        <taxon>Insecta</taxon>
        <taxon>Pterygota</taxon>
        <taxon>Neoptera</taxon>
        <taxon>Polyneoptera</taxon>
        <taxon>Phasmatodea</taxon>
        <taxon>Timematodea</taxon>
        <taxon>Timematoidea</taxon>
        <taxon>Timematidae</taxon>
        <taxon>Timema</taxon>
    </lineage>
</organism>
<name>A0A7R8VJD7_TIMDO</name>
<dbReference type="AlphaFoldDB" id="A0A7R8VJD7"/>
<evidence type="ECO:0000313" key="1">
    <source>
        <dbReference type="EMBL" id="CAD7199338.1"/>
    </source>
</evidence>
<dbReference type="EMBL" id="OA566719">
    <property type="protein sequence ID" value="CAD7199338.1"/>
    <property type="molecule type" value="Genomic_DNA"/>
</dbReference>
<protein>
    <submittedName>
        <fullName evidence="1">Uncharacterized protein</fullName>
    </submittedName>
</protein>
<sequence>MLPYHQNLKAPSTTPPSFIVAGCSSYNEKLVSEKRRTFKGLEDIRQQGVIARHRPQSERRHTSSMIRVVVVMWFALAAVEISCLVRINRSKSVAIIHHTNCIRGWTNGALHFYPWTQRNERDASASVVIIHLILPLPSLIVPTRKTGQIC</sequence>
<accession>A0A7R8VJD7</accession>
<gene>
    <name evidence="1" type="ORF">TDIB3V08_LOCUS5588</name>
</gene>
<reference evidence="1" key="1">
    <citation type="submission" date="2020-11" db="EMBL/GenBank/DDBJ databases">
        <authorList>
            <person name="Tran Van P."/>
        </authorList>
    </citation>
    <scope>NUCLEOTIDE SEQUENCE</scope>
</reference>